<dbReference type="RefSeq" id="WP_096010364.1">
    <property type="nucleotide sequence ID" value="NZ_NTME01000072.1"/>
</dbReference>
<dbReference type="AlphaFoldDB" id="A0A2A3LVZ9"/>
<organism evidence="1 2">
    <name type="scientific">Pseudomonas plecoglossicida</name>
    <dbReference type="NCBI Taxonomy" id="70775"/>
    <lineage>
        <taxon>Bacteria</taxon>
        <taxon>Pseudomonadati</taxon>
        <taxon>Pseudomonadota</taxon>
        <taxon>Gammaproteobacteria</taxon>
        <taxon>Pseudomonadales</taxon>
        <taxon>Pseudomonadaceae</taxon>
        <taxon>Pseudomonas</taxon>
    </lineage>
</organism>
<dbReference type="Proteomes" id="UP000218102">
    <property type="component" value="Unassembled WGS sequence"/>
</dbReference>
<evidence type="ECO:0008006" key="3">
    <source>
        <dbReference type="Google" id="ProtNLM"/>
    </source>
</evidence>
<reference evidence="1 2" key="1">
    <citation type="submission" date="2017-09" db="EMBL/GenBank/DDBJ databases">
        <authorList>
            <person name="Ehlers B."/>
            <person name="Leendertz F.H."/>
        </authorList>
    </citation>
    <scope>NUCLEOTIDE SEQUENCE [LARGE SCALE GENOMIC DNA]</scope>
    <source>
        <strain evidence="1 2">DJ-1</strain>
    </source>
</reference>
<evidence type="ECO:0000313" key="2">
    <source>
        <dbReference type="Proteomes" id="UP000218102"/>
    </source>
</evidence>
<dbReference type="EMBL" id="NTME01000072">
    <property type="protein sequence ID" value="PBJ91989.1"/>
    <property type="molecule type" value="Genomic_DNA"/>
</dbReference>
<sequence length="74" mass="8859">MRNINQFRKPGETTEQFRSRRARGVCVNIQSWIQEQRELFGLSKGYADRPSIRAQWEKYRAQYFDRLALAKPLP</sequence>
<accession>A0A2A3LVZ9</accession>
<proteinExistence type="predicted"/>
<gene>
    <name evidence="1" type="ORF">CMV24_29435</name>
</gene>
<name>A0A2A3LVZ9_PSEDL</name>
<evidence type="ECO:0000313" key="1">
    <source>
        <dbReference type="EMBL" id="PBJ91989.1"/>
    </source>
</evidence>
<comment type="caution">
    <text evidence="1">The sequence shown here is derived from an EMBL/GenBank/DDBJ whole genome shotgun (WGS) entry which is preliminary data.</text>
</comment>
<protein>
    <recommendedName>
        <fullName evidence="3">Transposase</fullName>
    </recommendedName>
</protein>